<organism evidence="3 4">
    <name type="scientific">Stakelama tenebrarum</name>
    <dbReference type="NCBI Taxonomy" id="2711215"/>
    <lineage>
        <taxon>Bacteria</taxon>
        <taxon>Pseudomonadati</taxon>
        <taxon>Pseudomonadota</taxon>
        <taxon>Alphaproteobacteria</taxon>
        <taxon>Sphingomonadales</taxon>
        <taxon>Sphingomonadaceae</taxon>
        <taxon>Stakelama</taxon>
    </lineage>
</organism>
<keyword evidence="1" id="KW-0472">Membrane</keyword>
<feature type="transmembrane region" description="Helical" evidence="1">
    <location>
        <begin position="44"/>
        <end position="69"/>
    </location>
</feature>
<dbReference type="GO" id="GO:0008237">
    <property type="term" value="F:metallopeptidase activity"/>
    <property type="evidence" value="ECO:0007669"/>
    <property type="project" value="UniProtKB-KW"/>
</dbReference>
<keyword evidence="3" id="KW-0482">Metalloprotease</keyword>
<dbReference type="GO" id="GO:0006508">
    <property type="term" value="P:proteolysis"/>
    <property type="evidence" value="ECO:0007669"/>
    <property type="project" value="UniProtKB-KW"/>
</dbReference>
<dbReference type="Proteomes" id="UP000501568">
    <property type="component" value="Chromosome"/>
</dbReference>
<keyword evidence="3" id="KW-0645">Protease</keyword>
<evidence type="ECO:0000313" key="3">
    <source>
        <dbReference type="EMBL" id="QIG78404.1"/>
    </source>
</evidence>
<accession>A0A6G6Y0D3</accession>
<dbReference type="InterPro" id="IPR003675">
    <property type="entry name" value="Rce1/LyrA-like_dom"/>
</dbReference>
<feature type="transmembrane region" description="Helical" evidence="1">
    <location>
        <begin position="190"/>
        <end position="208"/>
    </location>
</feature>
<dbReference type="EMBL" id="CP049109">
    <property type="protein sequence ID" value="QIG78404.1"/>
    <property type="molecule type" value="Genomic_DNA"/>
</dbReference>
<keyword evidence="3" id="KW-0378">Hydrolase</keyword>
<protein>
    <submittedName>
        <fullName evidence="3">CPBP family intramembrane metalloprotease</fullName>
    </submittedName>
</protein>
<dbReference type="Pfam" id="PF02517">
    <property type="entry name" value="Rce1-like"/>
    <property type="match status" value="1"/>
</dbReference>
<reference evidence="3 4" key="1">
    <citation type="submission" date="2020-02" db="EMBL/GenBank/DDBJ databases">
        <authorList>
            <person name="Zheng R.K."/>
            <person name="Sun C.M."/>
        </authorList>
    </citation>
    <scope>NUCLEOTIDE SEQUENCE [LARGE SCALE GENOMIC DNA]</scope>
    <source>
        <strain evidence="4">zrk23</strain>
    </source>
</reference>
<proteinExistence type="predicted"/>
<name>A0A6G6Y0D3_9SPHN</name>
<evidence type="ECO:0000256" key="1">
    <source>
        <dbReference type="SAM" id="Phobius"/>
    </source>
</evidence>
<feature type="transmembrane region" description="Helical" evidence="1">
    <location>
        <begin position="157"/>
        <end position="183"/>
    </location>
</feature>
<feature type="domain" description="CAAX prenyl protease 2/Lysostaphin resistance protein A-like" evidence="2">
    <location>
        <begin position="138"/>
        <end position="225"/>
    </location>
</feature>
<dbReference type="KEGG" id="spzr:G5C33_00400"/>
<keyword evidence="1" id="KW-0812">Transmembrane</keyword>
<keyword evidence="1" id="KW-1133">Transmembrane helix</keyword>
<keyword evidence="4" id="KW-1185">Reference proteome</keyword>
<dbReference type="RefSeq" id="WP_165325403.1">
    <property type="nucleotide sequence ID" value="NZ_CP049109.1"/>
</dbReference>
<feature type="transmembrane region" description="Helical" evidence="1">
    <location>
        <begin position="90"/>
        <end position="114"/>
    </location>
</feature>
<dbReference type="AlphaFoldDB" id="A0A6G6Y0D3"/>
<dbReference type="GO" id="GO:0004175">
    <property type="term" value="F:endopeptidase activity"/>
    <property type="evidence" value="ECO:0007669"/>
    <property type="project" value="UniProtKB-ARBA"/>
</dbReference>
<evidence type="ECO:0000259" key="2">
    <source>
        <dbReference type="Pfam" id="PF02517"/>
    </source>
</evidence>
<sequence>MIAVALLVVALIALAWSVNADLDEFRRFQAMEYTHKRQQMYLWWVFKYFLLFVGMGVGGLALLGQLGSLWTLPEEFSPASGVLPAMEGGITWIVAAAVIGAILAGGVIGGVIAARQMPQPGIPRGVDSLLPRNGGESWRTMLLSINAGVGEEIFFRLYLPLLLIAVGLSAVPAFAVAILLFALSHAYQGAVGIAVTAVIGILLALAYLASGSLWLVIGIHIALDLNALVLRPSLARLIQQRGSKT</sequence>
<gene>
    <name evidence="3" type="ORF">G5C33_00400</name>
</gene>
<evidence type="ECO:0000313" key="4">
    <source>
        <dbReference type="Proteomes" id="UP000501568"/>
    </source>
</evidence>
<dbReference type="GO" id="GO:0080120">
    <property type="term" value="P:CAAX-box protein maturation"/>
    <property type="evidence" value="ECO:0007669"/>
    <property type="project" value="UniProtKB-ARBA"/>
</dbReference>